<dbReference type="GO" id="GO:0004497">
    <property type="term" value="F:monooxygenase activity"/>
    <property type="evidence" value="ECO:0007669"/>
    <property type="project" value="UniProtKB-KW"/>
</dbReference>
<sequence length="412" mass="44503">MSGAGIAGPVLAFWLAEAGWDVTVVERADRLRTGGYPVDIRGTAVDVVRRMGLYEQISAQRYRHVPVVLLTPGGRRLCTLDYGNLLSSAGSADVELTRGALSEILYRATADQVSYVFGDSISAVTQAGRCVDVAFDRGAPRTFDVVIGADGIHSAVRRLTFGAEQSFIRHLGPYAAVWDLPTDMFAPGTGFLYSHAGRTVVVERPADGGAARAFLTFVHRAPGTVNLRDADQILAALREAFAEDNWRTHDIIETLPDADDVYFDSVSQVRMDCWSAGRVALVGDAGYAPAFLSGQGTSIAIAGAYVLAGELARHRQPEQAFAAYEHRLRGYVEKNQNLALRTSSTVLSRTIGQLLRRNVKLCAVPWLHRLGLLHLLQSELRAAAVDLALTQHDLPPVSGLPEARRTAPGDAS</sequence>
<dbReference type="Gene3D" id="3.50.50.60">
    <property type="entry name" value="FAD/NAD(P)-binding domain"/>
    <property type="match status" value="1"/>
</dbReference>
<keyword evidence="3" id="KW-1185">Reference proteome</keyword>
<reference evidence="2" key="1">
    <citation type="submission" date="2023-07" db="EMBL/GenBank/DDBJ databases">
        <title>Degradation of tert-butanol by M. austroafricanum TBA100.</title>
        <authorList>
            <person name="Helbich S."/>
            <person name="Vainshtein Y."/>
        </authorList>
    </citation>
    <scope>NUCLEOTIDE SEQUENCE</scope>
    <source>
        <strain evidence="2">TBA100</strain>
    </source>
</reference>
<dbReference type="InterPro" id="IPR002938">
    <property type="entry name" value="FAD-bd"/>
</dbReference>
<keyword evidence="2" id="KW-0503">Monooxygenase</keyword>
<dbReference type="PANTHER" id="PTHR46865">
    <property type="entry name" value="OXIDOREDUCTASE-RELATED"/>
    <property type="match status" value="1"/>
</dbReference>
<dbReference type="SUPFAM" id="SSF51905">
    <property type="entry name" value="FAD/NAD(P)-binding domain"/>
    <property type="match status" value="1"/>
</dbReference>
<organism evidence="2 3">
    <name type="scientific">Mycolicibacterium austroafricanum</name>
    <name type="common">Mycobacterium austroafricanum</name>
    <dbReference type="NCBI Taxonomy" id="39687"/>
    <lineage>
        <taxon>Bacteria</taxon>
        <taxon>Bacillati</taxon>
        <taxon>Actinomycetota</taxon>
        <taxon>Actinomycetes</taxon>
        <taxon>Mycobacteriales</taxon>
        <taxon>Mycobacteriaceae</taxon>
        <taxon>Mycolicibacterium</taxon>
    </lineage>
</organism>
<protein>
    <submittedName>
        <fullName evidence="2">FAD-dependent monooxygenase</fullName>
    </submittedName>
</protein>
<dbReference type="RefSeq" id="WP_301161891.1">
    <property type="nucleotide sequence ID" value="NZ_JAUHTC010000101.1"/>
</dbReference>
<comment type="caution">
    <text evidence="2">The sequence shown here is derived from an EMBL/GenBank/DDBJ whole genome shotgun (WGS) entry which is preliminary data.</text>
</comment>
<keyword evidence="2" id="KW-0560">Oxidoreductase</keyword>
<evidence type="ECO:0000259" key="1">
    <source>
        <dbReference type="Pfam" id="PF01494"/>
    </source>
</evidence>
<feature type="domain" description="FAD-binding" evidence="1">
    <location>
        <begin position="3"/>
        <end position="329"/>
    </location>
</feature>
<name>A0ABT8HPN8_MYCAO</name>
<gene>
    <name evidence="2" type="ORF">QYF68_33550</name>
</gene>
<dbReference type="Pfam" id="PF01494">
    <property type="entry name" value="FAD_binding_3"/>
    <property type="match status" value="1"/>
</dbReference>
<dbReference type="Proteomes" id="UP001172687">
    <property type="component" value="Unassembled WGS sequence"/>
</dbReference>
<proteinExistence type="predicted"/>
<accession>A0ABT8HPN8</accession>
<dbReference type="InterPro" id="IPR036188">
    <property type="entry name" value="FAD/NAD-bd_sf"/>
</dbReference>
<dbReference type="EMBL" id="JAUHTC010000101">
    <property type="protein sequence ID" value="MDN4522714.1"/>
    <property type="molecule type" value="Genomic_DNA"/>
</dbReference>
<evidence type="ECO:0000313" key="2">
    <source>
        <dbReference type="EMBL" id="MDN4522714.1"/>
    </source>
</evidence>
<dbReference type="Gene3D" id="3.30.9.10">
    <property type="entry name" value="D-Amino Acid Oxidase, subunit A, domain 2"/>
    <property type="match status" value="1"/>
</dbReference>
<dbReference type="InterPro" id="IPR051704">
    <property type="entry name" value="FAD_aromatic-hydroxylase"/>
</dbReference>
<dbReference type="PANTHER" id="PTHR46865:SF2">
    <property type="entry name" value="MONOOXYGENASE"/>
    <property type="match status" value="1"/>
</dbReference>
<evidence type="ECO:0000313" key="3">
    <source>
        <dbReference type="Proteomes" id="UP001172687"/>
    </source>
</evidence>